<evidence type="ECO:0000259" key="5">
    <source>
        <dbReference type="Pfam" id="PF22725"/>
    </source>
</evidence>
<gene>
    <name evidence="6" type="ORF">KSX_46600</name>
</gene>
<dbReference type="Gene3D" id="3.30.360.10">
    <property type="entry name" value="Dihydrodipicolinate Reductase, domain 2"/>
    <property type="match status" value="1"/>
</dbReference>
<keyword evidence="2" id="KW-0560">Oxidoreductase</keyword>
<dbReference type="EMBL" id="BNJF01000002">
    <property type="protein sequence ID" value="GHO46497.1"/>
    <property type="molecule type" value="Genomic_DNA"/>
</dbReference>
<protein>
    <submittedName>
        <fullName evidence="6">Oxidoreductase</fullName>
    </submittedName>
</protein>
<organism evidence="6 7">
    <name type="scientific">Ktedonospora formicarum</name>
    <dbReference type="NCBI Taxonomy" id="2778364"/>
    <lineage>
        <taxon>Bacteria</taxon>
        <taxon>Bacillati</taxon>
        <taxon>Chloroflexota</taxon>
        <taxon>Ktedonobacteria</taxon>
        <taxon>Ktedonobacterales</taxon>
        <taxon>Ktedonobacteraceae</taxon>
        <taxon>Ktedonospora</taxon>
    </lineage>
</organism>
<dbReference type="Pfam" id="PF22725">
    <property type="entry name" value="GFO_IDH_MocA_C3"/>
    <property type="match status" value="1"/>
</dbReference>
<dbReference type="AlphaFoldDB" id="A0A8J3MRW7"/>
<dbReference type="InterPro" id="IPR050984">
    <property type="entry name" value="Gfo/Idh/MocA_domain"/>
</dbReference>
<evidence type="ECO:0000313" key="7">
    <source>
        <dbReference type="Proteomes" id="UP000612362"/>
    </source>
</evidence>
<sequence length="660" mass="73227">MSHRLNWGILGTGNIANTFARGLANSQTGTLVAVGSRNHESANTFGERWGATHSYGSYEAVLADEQVQAVYIATPHPMHAEWAIKAAEAGKHILCEKPITLNHAQAMAVIEAAHRHNVFLMEAFMYRCHPQTERLRSLLQEGIIGQIRLVQATFSFNSGFNPEGRLYSNSMGGGGILDVGCYCVSMARLVAGIANGKDFEEPIEVTAVGQVGETNVDEYTSASLRFPGGVIAQLFTGIRVSGENIVRIFGSEGDITIPAPWLPTRGQTRLLLHKSDTTEEIIVDSDADLYGNEADTVAAYLEQRQAPAMSWADTLGNMQTLDRWRKAIGVVYEAERPEDKTLTVSQRPLSVTPNAPMKYGRLPGVEKPVSRLVMGVDNQTEWAHTSVMLDDYFERGGNCFDTAFIYGGGACERMLGQWVKNRGLREQVVLLGKGAHTPYCTPEWLVKQLEISLDRLQTDYLDIYMLHRDNPEIPVGEFMSVLNEQKQAGRMRAFGASNWSIERVQEANRWAEERGLQGFVAVSNNFSLARMVNPVWNGCIAASDPASRAWLTETGMALMPWSSQARGFFTGRAKPEDHSDEELVRSWYSDDNFQRLERVNQLAARRGVLPINIALAYVLCQPFPTFPLIGPRALSETRTSFQALSVDLSPEELCWLNLED</sequence>
<evidence type="ECO:0000259" key="3">
    <source>
        <dbReference type="Pfam" id="PF00248"/>
    </source>
</evidence>
<dbReference type="SUPFAM" id="SSF51735">
    <property type="entry name" value="NAD(P)-binding Rossmann-fold domains"/>
    <property type="match status" value="1"/>
</dbReference>
<comment type="caution">
    <text evidence="6">The sequence shown here is derived from an EMBL/GenBank/DDBJ whole genome shotgun (WGS) entry which is preliminary data.</text>
</comment>
<feature type="domain" description="NADP-dependent oxidoreductase" evidence="3">
    <location>
        <begin position="380"/>
        <end position="652"/>
    </location>
</feature>
<reference evidence="6" key="1">
    <citation type="submission" date="2020-10" db="EMBL/GenBank/DDBJ databases">
        <title>Taxonomic study of unclassified bacteria belonging to the class Ktedonobacteria.</title>
        <authorList>
            <person name="Yabe S."/>
            <person name="Wang C.M."/>
            <person name="Zheng Y."/>
            <person name="Sakai Y."/>
            <person name="Cavaletti L."/>
            <person name="Monciardini P."/>
            <person name="Donadio S."/>
        </authorList>
    </citation>
    <scope>NUCLEOTIDE SEQUENCE</scope>
    <source>
        <strain evidence="6">SOSP1-1</strain>
    </source>
</reference>
<dbReference type="InterPro" id="IPR000683">
    <property type="entry name" value="Gfo/Idh/MocA-like_OxRdtase_N"/>
</dbReference>
<dbReference type="Pfam" id="PF00248">
    <property type="entry name" value="Aldo_ket_red"/>
    <property type="match status" value="1"/>
</dbReference>
<dbReference type="SUPFAM" id="SSF55347">
    <property type="entry name" value="Glyceraldehyde-3-phosphate dehydrogenase-like, C-terminal domain"/>
    <property type="match status" value="1"/>
</dbReference>
<dbReference type="InterPro" id="IPR036291">
    <property type="entry name" value="NAD(P)-bd_dom_sf"/>
</dbReference>
<feature type="domain" description="Gfo/Idh/MocA-like oxidoreductase N-terminal" evidence="4">
    <location>
        <begin position="5"/>
        <end position="123"/>
    </location>
</feature>
<dbReference type="PANTHER" id="PTHR22604">
    <property type="entry name" value="OXIDOREDUCTASES"/>
    <property type="match status" value="1"/>
</dbReference>
<evidence type="ECO:0000313" key="6">
    <source>
        <dbReference type="EMBL" id="GHO46497.1"/>
    </source>
</evidence>
<keyword evidence="7" id="KW-1185">Reference proteome</keyword>
<feature type="domain" description="GFO/IDH/MocA-like oxidoreductase" evidence="5">
    <location>
        <begin position="133"/>
        <end position="255"/>
    </location>
</feature>
<name>A0A8J3MRW7_9CHLR</name>
<dbReference type="InterPro" id="IPR036812">
    <property type="entry name" value="NAD(P)_OxRdtase_dom_sf"/>
</dbReference>
<dbReference type="Pfam" id="PF01408">
    <property type="entry name" value="GFO_IDH_MocA"/>
    <property type="match status" value="1"/>
</dbReference>
<dbReference type="GO" id="GO:0000166">
    <property type="term" value="F:nucleotide binding"/>
    <property type="evidence" value="ECO:0007669"/>
    <property type="project" value="InterPro"/>
</dbReference>
<dbReference type="Proteomes" id="UP000612362">
    <property type="component" value="Unassembled WGS sequence"/>
</dbReference>
<dbReference type="Gene3D" id="3.20.20.100">
    <property type="entry name" value="NADP-dependent oxidoreductase domain"/>
    <property type="match status" value="1"/>
</dbReference>
<comment type="similarity">
    <text evidence="1">Belongs to the Gfo/Idh/MocA family.</text>
</comment>
<dbReference type="GO" id="GO:0016491">
    <property type="term" value="F:oxidoreductase activity"/>
    <property type="evidence" value="ECO:0007669"/>
    <property type="project" value="UniProtKB-KW"/>
</dbReference>
<dbReference type="PANTHER" id="PTHR22604:SF105">
    <property type="entry name" value="TRANS-1,2-DIHYDROBENZENE-1,2-DIOL DEHYDROGENASE"/>
    <property type="match status" value="1"/>
</dbReference>
<proteinExistence type="inferred from homology"/>
<dbReference type="InterPro" id="IPR023210">
    <property type="entry name" value="NADP_OxRdtase_dom"/>
</dbReference>
<dbReference type="Gene3D" id="3.40.50.720">
    <property type="entry name" value="NAD(P)-binding Rossmann-like Domain"/>
    <property type="match status" value="1"/>
</dbReference>
<dbReference type="CDD" id="cd19082">
    <property type="entry name" value="AKR_AKR10A1_2"/>
    <property type="match status" value="1"/>
</dbReference>
<dbReference type="SUPFAM" id="SSF51430">
    <property type="entry name" value="NAD(P)-linked oxidoreductase"/>
    <property type="match status" value="1"/>
</dbReference>
<evidence type="ECO:0000259" key="4">
    <source>
        <dbReference type="Pfam" id="PF01408"/>
    </source>
</evidence>
<evidence type="ECO:0000256" key="1">
    <source>
        <dbReference type="ARBA" id="ARBA00010928"/>
    </source>
</evidence>
<accession>A0A8J3MRW7</accession>
<dbReference type="InterPro" id="IPR055170">
    <property type="entry name" value="GFO_IDH_MocA-like_dom"/>
</dbReference>
<evidence type="ECO:0000256" key="2">
    <source>
        <dbReference type="ARBA" id="ARBA00023002"/>
    </source>
</evidence>
<dbReference type="RefSeq" id="WP_220195871.1">
    <property type="nucleotide sequence ID" value="NZ_BNJF01000002.1"/>
</dbReference>